<organism evidence="2 3">
    <name type="scientific">Kitasatospora kazusensis</name>
    <dbReference type="NCBI Taxonomy" id="407974"/>
    <lineage>
        <taxon>Bacteria</taxon>
        <taxon>Bacillati</taxon>
        <taxon>Actinomycetota</taxon>
        <taxon>Actinomycetes</taxon>
        <taxon>Kitasatosporales</taxon>
        <taxon>Streptomycetaceae</taxon>
        <taxon>Kitasatospora</taxon>
    </lineage>
</organism>
<evidence type="ECO:0000313" key="3">
    <source>
        <dbReference type="Proteomes" id="UP001422759"/>
    </source>
</evidence>
<dbReference type="EMBL" id="BAAANT010000003">
    <property type="protein sequence ID" value="GAA2133404.1"/>
    <property type="molecule type" value="Genomic_DNA"/>
</dbReference>
<dbReference type="Proteomes" id="UP001422759">
    <property type="component" value="Unassembled WGS sequence"/>
</dbReference>
<name>A0ABN2YW92_9ACTN</name>
<feature type="compositionally biased region" description="Basic and acidic residues" evidence="1">
    <location>
        <begin position="33"/>
        <end position="52"/>
    </location>
</feature>
<evidence type="ECO:0000256" key="1">
    <source>
        <dbReference type="SAM" id="MobiDB-lite"/>
    </source>
</evidence>
<accession>A0ABN2YW92</accession>
<reference evidence="2 3" key="1">
    <citation type="journal article" date="2019" name="Int. J. Syst. Evol. Microbiol.">
        <title>The Global Catalogue of Microorganisms (GCM) 10K type strain sequencing project: providing services to taxonomists for standard genome sequencing and annotation.</title>
        <authorList>
            <consortium name="The Broad Institute Genomics Platform"/>
            <consortium name="The Broad Institute Genome Sequencing Center for Infectious Disease"/>
            <person name="Wu L."/>
            <person name="Ma J."/>
        </authorList>
    </citation>
    <scope>NUCLEOTIDE SEQUENCE [LARGE SCALE GENOMIC DNA]</scope>
    <source>
        <strain evidence="2 3">JCM 14560</strain>
    </source>
</reference>
<comment type="caution">
    <text evidence="2">The sequence shown here is derived from an EMBL/GenBank/DDBJ whole genome shotgun (WGS) entry which is preliminary data.</text>
</comment>
<gene>
    <name evidence="2" type="ORF">GCM10009760_09590</name>
</gene>
<protein>
    <submittedName>
        <fullName evidence="2">Uncharacterized protein</fullName>
    </submittedName>
</protein>
<feature type="region of interest" description="Disordered" evidence="1">
    <location>
        <begin position="1"/>
        <end position="65"/>
    </location>
</feature>
<keyword evidence="3" id="KW-1185">Reference proteome</keyword>
<proteinExistence type="predicted"/>
<evidence type="ECO:0000313" key="2">
    <source>
        <dbReference type="EMBL" id="GAA2133404.1"/>
    </source>
</evidence>
<sequence length="89" mass="9583">MRRPAAWQARRPSGPGPAAPGSREALMSEPSDVDSHPTPDHLLHTGGEHPVDPIDLVMASGRTPTPELIEKARQDLEKYGAAAVERLMP</sequence>